<dbReference type="InterPro" id="IPR044846">
    <property type="entry name" value="GH10"/>
</dbReference>
<comment type="catalytic activity">
    <reaction evidence="1 9">
        <text>Endohydrolysis of (1-&gt;4)-beta-D-xylosidic linkages in xylans.</text>
        <dbReference type="EC" id="3.2.1.8"/>
    </reaction>
</comment>
<dbReference type="PROSITE" id="PS51760">
    <property type="entry name" value="GH10_2"/>
    <property type="match status" value="1"/>
</dbReference>
<evidence type="ECO:0000256" key="5">
    <source>
        <dbReference type="ARBA" id="ARBA00022801"/>
    </source>
</evidence>
<dbReference type="Pfam" id="PF00331">
    <property type="entry name" value="Glyco_hydro_10"/>
    <property type="match status" value="1"/>
</dbReference>
<organism evidence="12 13">
    <name type="scientific">Actinoplanes friuliensis DSM 7358</name>
    <dbReference type="NCBI Taxonomy" id="1246995"/>
    <lineage>
        <taxon>Bacteria</taxon>
        <taxon>Bacillati</taxon>
        <taxon>Actinomycetota</taxon>
        <taxon>Actinomycetes</taxon>
        <taxon>Micromonosporales</taxon>
        <taxon>Micromonosporaceae</taxon>
        <taxon>Actinoplanes</taxon>
    </lineage>
</organism>
<accession>U5VYB1</accession>
<dbReference type="OrthoDB" id="3255194at2"/>
<keyword evidence="13" id="KW-1185">Reference proteome</keyword>
<evidence type="ECO:0000256" key="2">
    <source>
        <dbReference type="ARBA" id="ARBA00007495"/>
    </source>
</evidence>
<evidence type="ECO:0000259" key="11">
    <source>
        <dbReference type="PROSITE" id="PS51760"/>
    </source>
</evidence>
<keyword evidence="6 9" id="KW-0119">Carbohydrate metabolism</keyword>
<dbReference type="RefSeq" id="WP_023362230.1">
    <property type="nucleotide sequence ID" value="NC_022657.1"/>
</dbReference>
<evidence type="ECO:0000256" key="9">
    <source>
        <dbReference type="RuleBase" id="RU361174"/>
    </source>
</evidence>
<dbReference type="PRINTS" id="PR00134">
    <property type="entry name" value="GLHYDRLASE10"/>
</dbReference>
<evidence type="ECO:0000313" key="12">
    <source>
        <dbReference type="EMBL" id="AGZ41879.1"/>
    </source>
</evidence>
<evidence type="ECO:0000256" key="10">
    <source>
        <dbReference type="SAM" id="SignalP"/>
    </source>
</evidence>
<feature type="signal peptide" evidence="10">
    <location>
        <begin position="1"/>
        <end position="25"/>
    </location>
</feature>
<feature type="chain" id="PRO_5004665340" description="Beta-xylanase" evidence="10">
    <location>
        <begin position="26"/>
        <end position="360"/>
    </location>
</feature>
<keyword evidence="7 9" id="KW-0326">Glycosidase</keyword>
<evidence type="ECO:0000256" key="7">
    <source>
        <dbReference type="ARBA" id="ARBA00023295"/>
    </source>
</evidence>
<dbReference type="PANTHER" id="PTHR31490">
    <property type="entry name" value="GLYCOSYL HYDROLASE"/>
    <property type="match status" value="1"/>
</dbReference>
<dbReference type="eggNOG" id="COG3693">
    <property type="taxonomic scope" value="Bacteria"/>
</dbReference>
<feature type="domain" description="GH10" evidence="11">
    <location>
        <begin position="41"/>
        <end position="354"/>
    </location>
</feature>
<sequence length="360" mass="39996">MRVHKAWSAAALASLALLAGSPAVAAEDPAAAAVKPASPREQSLRVLADRAGVRIGTAVDTTALAADAPYRETIEREFSSVTPENVMKWQLVEPQQGVYDWAAADRLVDFARANGQTVRGHTLVWHSQNPDWLTEDAFTPAQLRALLRKHVIDQVTHFKGRIWHWDVANEIFNDDGTWRDTIWLRNLGKGYVADAFRWARQADPQAKLFLNDYNNEGVNAKSDAYYRLVRELKAQRVPVDGYGIQGHLAVQYGVPGDTLANLRRFEALGLQTAFTEVDVRMPLPADPIKVQAQAQGFTALLQACLLARRCVSYTLWGFTDRYSWVPDVFDGEGSATPLDADLVPKPAWFAMRDTLTLAGR</sequence>
<dbReference type="PANTHER" id="PTHR31490:SF88">
    <property type="entry name" value="BETA-XYLANASE"/>
    <property type="match status" value="1"/>
</dbReference>
<keyword evidence="8 9" id="KW-0624">Polysaccharide degradation</keyword>
<dbReference type="EMBL" id="CP006272">
    <property type="protein sequence ID" value="AGZ41879.1"/>
    <property type="molecule type" value="Genomic_DNA"/>
</dbReference>
<evidence type="ECO:0000256" key="8">
    <source>
        <dbReference type="ARBA" id="ARBA00023326"/>
    </source>
</evidence>
<protein>
    <recommendedName>
        <fullName evidence="9">Beta-xylanase</fullName>
        <ecNumber evidence="9">3.2.1.8</ecNumber>
    </recommendedName>
</protein>
<gene>
    <name evidence="12" type="ORF">AFR_18005</name>
</gene>
<reference evidence="12 13" key="1">
    <citation type="journal article" date="2014" name="J. Biotechnol.">
        <title>Complete genome sequence of the actinobacterium Actinoplanes friuliensis HAG 010964, producer of the lipopeptide antibiotic friulimycin.</title>
        <authorList>
            <person name="Ruckert C."/>
            <person name="Szczepanowski R."/>
            <person name="Albersmeier A."/>
            <person name="Goesmann A."/>
            <person name="Fischer N."/>
            <person name="Steinkamper A."/>
            <person name="Puhler A."/>
            <person name="Biener R."/>
            <person name="Schwartz D."/>
            <person name="Kalinowski J."/>
        </authorList>
    </citation>
    <scope>NUCLEOTIDE SEQUENCE [LARGE SCALE GENOMIC DNA]</scope>
    <source>
        <strain evidence="12 13">DSM 7358</strain>
    </source>
</reference>
<keyword evidence="5 9" id="KW-0378">Hydrolase</keyword>
<dbReference type="GO" id="GO:0031176">
    <property type="term" value="F:endo-1,4-beta-xylanase activity"/>
    <property type="evidence" value="ECO:0007669"/>
    <property type="project" value="UniProtKB-EC"/>
</dbReference>
<dbReference type="EC" id="3.2.1.8" evidence="9"/>
<keyword evidence="3 12" id="KW-0858">Xylan degradation</keyword>
<dbReference type="SUPFAM" id="SSF51445">
    <property type="entry name" value="(Trans)glycosidases"/>
    <property type="match status" value="1"/>
</dbReference>
<dbReference type="SMART" id="SM00633">
    <property type="entry name" value="Glyco_10"/>
    <property type="match status" value="1"/>
</dbReference>
<dbReference type="PATRIC" id="fig|1246995.3.peg.3653"/>
<dbReference type="InterPro" id="IPR001000">
    <property type="entry name" value="GH10_dom"/>
</dbReference>
<evidence type="ECO:0000256" key="4">
    <source>
        <dbReference type="ARBA" id="ARBA00022729"/>
    </source>
</evidence>
<dbReference type="Gene3D" id="3.20.20.80">
    <property type="entry name" value="Glycosidases"/>
    <property type="match status" value="1"/>
</dbReference>
<dbReference type="STRING" id="1246995.AFR_18005"/>
<evidence type="ECO:0000313" key="13">
    <source>
        <dbReference type="Proteomes" id="UP000017746"/>
    </source>
</evidence>
<dbReference type="AlphaFoldDB" id="U5VYB1"/>
<proteinExistence type="inferred from homology"/>
<evidence type="ECO:0000256" key="1">
    <source>
        <dbReference type="ARBA" id="ARBA00000681"/>
    </source>
</evidence>
<dbReference type="HOGENOM" id="CLU_020161_6_0_11"/>
<keyword evidence="4 10" id="KW-0732">Signal</keyword>
<name>U5VYB1_9ACTN</name>
<dbReference type="KEGG" id="afs:AFR_18005"/>
<dbReference type="GO" id="GO:0045493">
    <property type="term" value="P:xylan catabolic process"/>
    <property type="evidence" value="ECO:0007669"/>
    <property type="project" value="UniProtKB-KW"/>
</dbReference>
<evidence type="ECO:0000256" key="6">
    <source>
        <dbReference type="ARBA" id="ARBA00023277"/>
    </source>
</evidence>
<dbReference type="InterPro" id="IPR017853">
    <property type="entry name" value="GH"/>
</dbReference>
<evidence type="ECO:0000256" key="3">
    <source>
        <dbReference type="ARBA" id="ARBA00022651"/>
    </source>
</evidence>
<comment type="similarity">
    <text evidence="2 9">Belongs to the glycosyl hydrolase 10 (cellulase F) family.</text>
</comment>
<dbReference type="Proteomes" id="UP000017746">
    <property type="component" value="Chromosome"/>
</dbReference>